<sequence>MDGLQQQNFRVDLGGVITLLSKNLYSSPGVYVRELIQNAMDAITARDALGGSPAPRIISISPYGVASPGSPAEEFTVTDAGIGVSPEQVEQFLATVGASSKSDELRRSRRTYIGQFGIGLLSCFLIADEITVVSRSATGAEPIEWIGRSDGTYTIRIITEDYEDTAVGTTVRLRPRPDMIGWARAEQVSPLVQKYAEFLPVEIKVLTSQGPKDVSREYPWVRDFSAHRSAVRQGVSPVYGGVGAGKQFDAIEVADPDLGLLAVVYIGAPSRKSKSVGRNRVYVNDMLVDDAEGALMPSWAFFAWAVVNSTKLEPTASRETIVNNTVLAMTRRRLQQALLRWLSALADTDPERFAEFVADNELELRSAATHGGGAENLELAEVVLPMLTVQTTEGHMRLIDVVGRNPNILYAASVKEFRTIASFNPSGRIIVNAGHTLDQEVLLMLPQVMSGVTVIRAYPASEVAGLTAPSADAVGEVLALEQRGSQALAASGCRVVVRQFPSTDLPAVFIGRGQIDMASPGCGDLAHLVANWDNRAVRALTRTTDDLVFSRLMQLLYVQARIAGQCDGPEDRILLSEALDDIILLAAGVDGTEITR</sequence>
<keyword evidence="4" id="KW-0143">Chaperone</keyword>
<dbReference type="PIRSF" id="PIRSF002583">
    <property type="entry name" value="Hsp90"/>
    <property type="match status" value="1"/>
</dbReference>
<evidence type="ECO:0000256" key="1">
    <source>
        <dbReference type="ARBA" id="ARBA00008239"/>
    </source>
</evidence>
<proteinExistence type="inferred from homology"/>
<dbReference type="SUPFAM" id="SSF55874">
    <property type="entry name" value="ATPase domain of HSP90 chaperone/DNA topoisomerase II/histidine kinase"/>
    <property type="match status" value="1"/>
</dbReference>
<keyword evidence="2" id="KW-0547">Nucleotide-binding</keyword>
<evidence type="ECO:0000256" key="4">
    <source>
        <dbReference type="ARBA" id="ARBA00023186"/>
    </source>
</evidence>
<dbReference type="SUPFAM" id="SSF54211">
    <property type="entry name" value="Ribosomal protein S5 domain 2-like"/>
    <property type="match status" value="1"/>
</dbReference>
<dbReference type="InterPro" id="IPR020568">
    <property type="entry name" value="Ribosomal_Su5_D2-typ_SF"/>
</dbReference>
<dbReference type="Pfam" id="PF13589">
    <property type="entry name" value="HATPase_c_3"/>
    <property type="match status" value="1"/>
</dbReference>
<evidence type="ECO:0000313" key="5">
    <source>
        <dbReference type="EMBL" id="MDH6194437.1"/>
    </source>
</evidence>
<dbReference type="Proteomes" id="UP001160130">
    <property type="component" value="Unassembled WGS sequence"/>
</dbReference>
<dbReference type="Gene3D" id="3.30.565.10">
    <property type="entry name" value="Histidine kinase-like ATPase, C-terminal domain"/>
    <property type="match status" value="1"/>
</dbReference>
<keyword evidence="3" id="KW-0067">ATP-binding</keyword>
<name>A0ABT6KUQ3_9MYCO</name>
<dbReference type="InterPro" id="IPR036890">
    <property type="entry name" value="HATPase_C_sf"/>
</dbReference>
<dbReference type="PRINTS" id="PR00775">
    <property type="entry name" value="HEATSHOCK90"/>
</dbReference>
<dbReference type="InterPro" id="IPR001404">
    <property type="entry name" value="Hsp90_fam"/>
</dbReference>
<gene>
    <name evidence="5" type="ORF">M2272_001066</name>
</gene>
<dbReference type="PANTHER" id="PTHR11528">
    <property type="entry name" value="HEAT SHOCK PROTEIN 90 FAMILY MEMBER"/>
    <property type="match status" value="1"/>
</dbReference>
<accession>A0ABT6KUQ3</accession>
<keyword evidence="6" id="KW-1185">Reference proteome</keyword>
<protein>
    <submittedName>
        <fullName evidence="5">Molecular chaperone HtpG</fullName>
    </submittedName>
</protein>
<comment type="caution">
    <text evidence="5">The sequence shown here is derived from an EMBL/GenBank/DDBJ whole genome shotgun (WGS) entry which is preliminary data.</text>
</comment>
<organism evidence="5 6">
    <name type="scientific">Mycolicibacterium frederiksbergense</name>
    <dbReference type="NCBI Taxonomy" id="117567"/>
    <lineage>
        <taxon>Bacteria</taxon>
        <taxon>Bacillati</taxon>
        <taxon>Actinomycetota</taxon>
        <taxon>Actinomycetes</taxon>
        <taxon>Mycobacteriales</taxon>
        <taxon>Mycobacteriaceae</taxon>
        <taxon>Mycolicibacterium</taxon>
    </lineage>
</organism>
<dbReference type="InterPro" id="IPR020575">
    <property type="entry name" value="Hsp90_N"/>
</dbReference>
<evidence type="ECO:0000313" key="6">
    <source>
        <dbReference type="Proteomes" id="UP001160130"/>
    </source>
</evidence>
<comment type="similarity">
    <text evidence="1">Belongs to the heat shock protein 90 family.</text>
</comment>
<evidence type="ECO:0000256" key="3">
    <source>
        <dbReference type="ARBA" id="ARBA00022840"/>
    </source>
</evidence>
<dbReference type="Gene3D" id="3.30.230.80">
    <property type="match status" value="1"/>
</dbReference>
<dbReference type="RefSeq" id="WP_280831131.1">
    <property type="nucleotide sequence ID" value="NZ_JARXVE010000002.1"/>
</dbReference>
<evidence type="ECO:0000256" key="2">
    <source>
        <dbReference type="ARBA" id="ARBA00022741"/>
    </source>
</evidence>
<reference evidence="5 6" key="1">
    <citation type="submission" date="2023-04" db="EMBL/GenBank/DDBJ databases">
        <title>Forest soil microbial communities from Buena Vista Peninsula, Colon Province, Panama.</title>
        <authorList>
            <person name="Bouskill N."/>
        </authorList>
    </citation>
    <scope>NUCLEOTIDE SEQUENCE [LARGE SCALE GENOMIC DNA]</scope>
    <source>
        <strain evidence="5 6">AC80</strain>
    </source>
</reference>
<dbReference type="EMBL" id="JARXVE010000002">
    <property type="protein sequence ID" value="MDH6194437.1"/>
    <property type="molecule type" value="Genomic_DNA"/>
</dbReference>